<keyword evidence="4" id="KW-0274">FAD</keyword>
<evidence type="ECO:0000256" key="2">
    <source>
        <dbReference type="ARBA" id="ARBA00009347"/>
    </source>
</evidence>
<accession>A0A1K0IER1</accession>
<evidence type="ECO:0000256" key="4">
    <source>
        <dbReference type="ARBA" id="ARBA00022827"/>
    </source>
</evidence>
<dbReference type="InterPro" id="IPR009100">
    <property type="entry name" value="AcylCoA_DH/oxidase_NM_dom_sf"/>
</dbReference>
<dbReference type="EMBL" id="FMSH01000173">
    <property type="protein sequence ID" value="SCU75827.1"/>
    <property type="molecule type" value="Genomic_DNA"/>
</dbReference>
<evidence type="ECO:0000259" key="7">
    <source>
        <dbReference type="Pfam" id="PF02770"/>
    </source>
</evidence>
<dbReference type="InterPro" id="IPR006091">
    <property type="entry name" value="Acyl-CoA_Oxase/DH_mid-dom"/>
</dbReference>
<dbReference type="Pfam" id="PF00441">
    <property type="entry name" value="Acyl-CoA_dh_1"/>
    <property type="match status" value="1"/>
</dbReference>
<evidence type="ECO:0000256" key="3">
    <source>
        <dbReference type="ARBA" id="ARBA00022630"/>
    </source>
</evidence>
<dbReference type="InterPro" id="IPR009075">
    <property type="entry name" value="AcylCo_DH/oxidase_C"/>
</dbReference>
<dbReference type="FunFam" id="2.40.110.10:FF:000002">
    <property type="entry name" value="Acyl-CoA dehydrogenase fadE12"/>
    <property type="match status" value="1"/>
</dbReference>
<dbReference type="InterPro" id="IPR006089">
    <property type="entry name" value="Acyl-CoA_DH_CS"/>
</dbReference>
<dbReference type="Gene3D" id="1.10.540.10">
    <property type="entry name" value="Acyl-CoA dehydrogenase/oxidase, N-terminal domain"/>
    <property type="match status" value="1"/>
</dbReference>
<evidence type="ECO:0000313" key="9">
    <source>
        <dbReference type="EMBL" id="SCU75827.1"/>
    </source>
</evidence>
<dbReference type="PANTHER" id="PTHR43884:SF12">
    <property type="entry name" value="ISOVALERYL-COA DEHYDROGENASE, MITOCHONDRIAL-RELATED"/>
    <property type="match status" value="1"/>
</dbReference>
<dbReference type="SUPFAM" id="SSF47203">
    <property type="entry name" value="Acyl-CoA dehydrogenase C-terminal domain-like"/>
    <property type="match status" value="1"/>
</dbReference>
<dbReference type="Pfam" id="PF02771">
    <property type="entry name" value="Acyl-CoA_dh_N"/>
    <property type="match status" value="1"/>
</dbReference>
<dbReference type="InterPro" id="IPR036250">
    <property type="entry name" value="AcylCo_DH-like_C"/>
</dbReference>
<name>A0A1K0IER1_CUPNE</name>
<dbReference type="InterPro" id="IPR013786">
    <property type="entry name" value="AcylCoA_DH/ox_N"/>
</dbReference>
<dbReference type="InterPro" id="IPR046373">
    <property type="entry name" value="Acyl-CoA_Oxase/DH_mid-dom_sf"/>
</dbReference>
<gene>
    <name evidence="9" type="ORF">CNECB9_2540060</name>
</gene>
<evidence type="ECO:0000259" key="6">
    <source>
        <dbReference type="Pfam" id="PF00441"/>
    </source>
</evidence>
<organism evidence="9">
    <name type="scientific">Cupriavidus necator</name>
    <name type="common">Alcaligenes eutrophus</name>
    <name type="synonym">Ralstonia eutropha</name>
    <dbReference type="NCBI Taxonomy" id="106590"/>
    <lineage>
        <taxon>Bacteria</taxon>
        <taxon>Pseudomonadati</taxon>
        <taxon>Pseudomonadota</taxon>
        <taxon>Betaproteobacteria</taxon>
        <taxon>Burkholderiales</taxon>
        <taxon>Burkholderiaceae</taxon>
        <taxon>Cupriavidus</taxon>
    </lineage>
</organism>
<dbReference type="PIRSF" id="PIRSF016578">
    <property type="entry name" value="HsaA"/>
    <property type="match status" value="1"/>
</dbReference>
<feature type="domain" description="Acyl-CoA dehydrogenase/oxidase N-terminal" evidence="8">
    <location>
        <begin position="20"/>
        <end position="125"/>
    </location>
</feature>
<dbReference type="RefSeq" id="WP_340524718.1">
    <property type="nucleotide sequence ID" value="NZ_FMSH01000173.1"/>
</dbReference>
<protein>
    <recommendedName>
        <fullName evidence="10">Acyl-CoA dehydrogenase</fullName>
    </recommendedName>
</protein>
<sequence>MPIHAEHHPLISLEAPEADMLARVQALVREQIGPQAEQVGREDVFAWDTFRLLAAEGVIATAFPRSLGGTGASMLLRVRIIEELARACSTAASLVTGTDLSSRPIVAGGSDALCSAVVPKLASGEQQAAFALTEPGAGSDLAGLQATARRDGGHYVLNGTKKFITRAGVADMYVVVARLADGPAGSKGLSAFLVPRASAGISVSPTIPKMGWNGVPIAQVYFDEVAVPVENRLGEEGQGMALAQDTLVRARIGHAAIALGRMSGALQIAAQYADVRQVFGRAEGGHQGIQWMLADMGARIEAARCLVYACAQRYDRQDPDTSIHASIAKMHSTDLCMKVVVDCLQLLGGNGYLKAYPLERFMRDAKMNQIGEGTSEVHKNLIGRYLMKTAAAMPRHPCLDLEPDLFGAAG</sequence>
<evidence type="ECO:0000256" key="5">
    <source>
        <dbReference type="ARBA" id="ARBA00023002"/>
    </source>
</evidence>
<dbReference type="PANTHER" id="PTHR43884">
    <property type="entry name" value="ACYL-COA DEHYDROGENASE"/>
    <property type="match status" value="1"/>
</dbReference>
<keyword evidence="3" id="KW-0285">Flavoprotein</keyword>
<dbReference type="SUPFAM" id="SSF56645">
    <property type="entry name" value="Acyl-CoA dehydrogenase NM domain-like"/>
    <property type="match status" value="1"/>
</dbReference>
<evidence type="ECO:0000259" key="8">
    <source>
        <dbReference type="Pfam" id="PF02771"/>
    </source>
</evidence>
<dbReference type="FunFam" id="1.20.140.10:FF:000001">
    <property type="entry name" value="Acyl-CoA dehydrogenase"/>
    <property type="match status" value="1"/>
</dbReference>
<dbReference type="AlphaFoldDB" id="A0A1K0IER1"/>
<dbReference type="Pfam" id="PF02770">
    <property type="entry name" value="Acyl-CoA_dh_M"/>
    <property type="match status" value="1"/>
</dbReference>
<feature type="domain" description="Acyl-CoA dehydrogenase/oxidase C-terminal" evidence="6">
    <location>
        <begin position="237"/>
        <end position="386"/>
    </location>
</feature>
<evidence type="ECO:0000256" key="1">
    <source>
        <dbReference type="ARBA" id="ARBA00001974"/>
    </source>
</evidence>
<dbReference type="Gene3D" id="1.20.140.10">
    <property type="entry name" value="Butyryl-CoA Dehydrogenase, subunit A, domain 3"/>
    <property type="match status" value="1"/>
</dbReference>
<evidence type="ECO:0008006" key="10">
    <source>
        <dbReference type="Google" id="ProtNLM"/>
    </source>
</evidence>
<dbReference type="GO" id="GO:0050660">
    <property type="term" value="F:flavin adenine dinucleotide binding"/>
    <property type="evidence" value="ECO:0007669"/>
    <property type="project" value="InterPro"/>
</dbReference>
<dbReference type="InterPro" id="IPR037069">
    <property type="entry name" value="AcylCoA_DH/ox_N_sf"/>
</dbReference>
<comment type="cofactor">
    <cofactor evidence="1">
        <name>FAD</name>
        <dbReference type="ChEBI" id="CHEBI:57692"/>
    </cofactor>
</comment>
<proteinExistence type="inferred from homology"/>
<comment type="similarity">
    <text evidence="2">Belongs to the acyl-CoA dehydrogenase family.</text>
</comment>
<reference evidence="9" key="1">
    <citation type="submission" date="2016-09" db="EMBL/GenBank/DDBJ databases">
        <authorList>
            <person name="Capua I."/>
            <person name="De Benedictis P."/>
            <person name="Joannis T."/>
            <person name="Lombin L.H."/>
            <person name="Cattoli G."/>
        </authorList>
    </citation>
    <scope>NUCLEOTIDE SEQUENCE</scope>
    <source>
        <strain evidence="9">B9</strain>
    </source>
</reference>
<dbReference type="GO" id="GO:0003995">
    <property type="term" value="F:acyl-CoA dehydrogenase activity"/>
    <property type="evidence" value="ECO:0007669"/>
    <property type="project" value="InterPro"/>
</dbReference>
<feature type="domain" description="Acyl-CoA oxidase/dehydrogenase middle" evidence="7">
    <location>
        <begin position="129"/>
        <end position="225"/>
    </location>
</feature>
<dbReference type="PROSITE" id="PS00072">
    <property type="entry name" value="ACYL_COA_DH_1"/>
    <property type="match status" value="1"/>
</dbReference>
<dbReference type="Gene3D" id="2.40.110.10">
    <property type="entry name" value="Butyryl-CoA Dehydrogenase, subunit A, domain 2"/>
    <property type="match status" value="1"/>
</dbReference>
<keyword evidence="5" id="KW-0560">Oxidoreductase</keyword>